<dbReference type="RefSeq" id="WP_023625832.1">
    <property type="nucleotide sequence ID" value="NZ_BAUW01000006.1"/>
</dbReference>
<reference evidence="1 2" key="1">
    <citation type="submission" date="2013-12" db="EMBL/GenBank/DDBJ databases">
        <title>NBRP : Genome information of microbial organism related human and environment.</title>
        <authorList>
            <person name="Hattori M."/>
            <person name="Oshima K."/>
            <person name="Inaba H."/>
            <person name="Suda W."/>
            <person name="Sakamoto M."/>
            <person name="Iino T."/>
            <person name="Kitahara M."/>
            <person name="Oshida Y."/>
            <person name="Iida T."/>
            <person name="Kudo T."/>
            <person name="Itoh T."/>
            <person name="Ahmed I."/>
            <person name="Ohkuma M."/>
        </authorList>
    </citation>
    <scope>NUCLEOTIDE SEQUENCE [LARGE SCALE GENOMIC DNA]</scope>
    <source>
        <strain evidence="1 2">JCM 21738</strain>
    </source>
</reference>
<sequence>MLTKEKILLDSKVVQKPGNIVSDMDGEKVMLNIDNGNYYNLGEIGGVIWEMIKEPISIERLIYMLMEEFDVEKKDCESHLISFLTNLSSECLIEVLNR</sequence>
<dbReference type="Proteomes" id="UP000018949">
    <property type="component" value="Unassembled WGS sequence"/>
</dbReference>
<organism evidence="1 2">
    <name type="scientific">Mesobacillus boroniphilus JCM 21738</name>
    <dbReference type="NCBI Taxonomy" id="1294265"/>
    <lineage>
        <taxon>Bacteria</taxon>
        <taxon>Bacillati</taxon>
        <taxon>Bacillota</taxon>
        <taxon>Bacilli</taxon>
        <taxon>Bacillales</taxon>
        <taxon>Bacillaceae</taxon>
        <taxon>Mesobacillus</taxon>
    </lineage>
</organism>
<proteinExistence type="predicted"/>
<gene>
    <name evidence="1" type="ORF">JCM21738_845</name>
</gene>
<dbReference type="EMBL" id="BAUW01000006">
    <property type="protein sequence ID" value="GAE44159.1"/>
    <property type="molecule type" value="Genomic_DNA"/>
</dbReference>
<protein>
    <submittedName>
        <fullName evidence="1">Uncharacterized protein</fullName>
    </submittedName>
</protein>
<dbReference type="eggNOG" id="ENOG5033BC0">
    <property type="taxonomic scope" value="Bacteria"/>
</dbReference>
<name>W4RKP9_9BACI</name>
<evidence type="ECO:0000313" key="2">
    <source>
        <dbReference type="Proteomes" id="UP000018949"/>
    </source>
</evidence>
<dbReference type="AlphaFoldDB" id="W4RKP9"/>
<dbReference type="InterPro" id="IPR008792">
    <property type="entry name" value="PQQD"/>
</dbReference>
<dbReference type="Pfam" id="PF05402">
    <property type="entry name" value="PqqD"/>
    <property type="match status" value="1"/>
</dbReference>
<accession>W4RKP9</accession>
<keyword evidence="2" id="KW-1185">Reference proteome</keyword>
<evidence type="ECO:0000313" key="1">
    <source>
        <dbReference type="EMBL" id="GAE44159.1"/>
    </source>
</evidence>
<comment type="caution">
    <text evidence="1">The sequence shown here is derived from an EMBL/GenBank/DDBJ whole genome shotgun (WGS) entry which is preliminary data.</text>
</comment>
<dbReference type="NCBIfam" id="NF033536">
    <property type="entry name" value="lasso_PqqD_Bac"/>
    <property type="match status" value="1"/>
</dbReference>
<dbReference type="Gene3D" id="1.10.10.1150">
    <property type="entry name" value="Coenzyme PQQ synthesis protein D (PqqD)"/>
    <property type="match status" value="1"/>
</dbReference>
<dbReference type="InterPro" id="IPR041881">
    <property type="entry name" value="PqqD_sf"/>
</dbReference>